<dbReference type="EMBL" id="JBJURJ010000004">
    <property type="protein sequence ID" value="MFM9328245.1"/>
    <property type="molecule type" value="Genomic_DNA"/>
</dbReference>
<protein>
    <submittedName>
        <fullName evidence="1">Heparinase II/III family protein</fullName>
    </submittedName>
</protein>
<accession>A0ACC7NUU1</accession>
<organism evidence="1 2">
    <name type="scientific">Paenibacillus mesotrionivorans</name>
    <dbReference type="NCBI Taxonomy" id="3160968"/>
    <lineage>
        <taxon>Bacteria</taxon>
        <taxon>Bacillati</taxon>
        <taxon>Bacillota</taxon>
        <taxon>Bacilli</taxon>
        <taxon>Bacillales</taxon>
        <taxon>Paenibacillaceae</taxon>
        <taxon>Paenibacillus</taxon>
    </lineage>
</organism>
<comment type="caution">
    <text evidence="1">The sequence shown here is derived from an EMBL/GenBank/DDBJ whole genome shotgun (WGS) entry which is preliminary data.</text>
</comment>
<keyword evidence="2" id="KW-1185">Reference proteome</keyword>
<reference evidence="1" key="1">
    <citation type="submission" date="2024-12" db="EMBL/GenBank/DDBJ databases">
        <authorList>
            <person name="Wu N."/>
        </authorList>
    </citation>
    <scope>NUCLEOTIDE SEQUENCE</scope>
    <source>
        <strain evidence="1">P15</strain>
    </source>
</reference>
<name>A0ACC7NUU1_9BACL</name>
<evidence type="ECO:0000313" key="2">
    <source>
        <dbReference type="Proteomes" id="UP001631969"/>
    </source>
</evidence>
<proteinExistence type="predicted"/>
<evidence type="ECO:0000313" key="1">
    <source>
        <dbReference type="EMBL" id="MFM9328245.1"/>
    </source>
</evidence>
<gene>
    <name evidence="1" type="ORF">ACI1P1_08105</name>
</gene>
<dbReference type="Proteomes" id="UP001631969">
    <property type="component" value="Unassembled WGS sequence"/>
</dbReference>
<sequence>MYNFREIREAICSETAGWTASRTPFGVDWKENLSKLKAQEVFAGFIEETVAEAKRAVSEPVGVLPFSLFHMYEKQGTRLEYERPYFDRRRRLAGLVFATLVEETEEYLPALEDMIWEICNEFTWCLPAHLEHGLEKVAAFTHEPESVIDLFAAETAHSLAECLYLLEGRLNPWIIYRVKKEIEKRTFLPLYEEPARFRWESQTHNWSAVCAGAAGMALLLLETDKERLAGVIDRLVRAMECYLEGFLEDGGCAEGIGYWIYGFGYYTYFAEMLEAYTDGKIRLLDNEKCRRIAEFPLAISLSDDSFVSFSDYSGRTGLSPGLVCKLAERFGLEVPYMSAPRFHGDHCYRFAHLSRSFFWSKGELMGHHTPEGEWELEDLQWVVSRREMEGGLVAFAAKGGHNDEPHNHNDVGSFILHVNGSSLLTDLGAGVYTKEYFGPKRYTFLHNASRGHSVPVIDGLEQQSGREFAARVVEKAVEPGAVRLVLDMAAAYPAPHLTELRRSFDWKAASGGQEGTLVLTDRFGFEQTPAALEEVFVSRAEPVLSADSVVWQSAGGSVALAYDAAAFAPEVEVIPTEAHQGQPVMVYRLMLKALEPKAETVFRGEFRVTTAGAAGAAGAGEGSGE</sequence>